<dbReference type="AlphaFoldDB" id="A0A423JU40"/>
<feature type="chain" id="PRO_5019095816" description="DUF3298 domain-containing protein" evidence="1">
    <location>
        <begin position="25"/>
        <end position="393"/>
    </location>
</feature>
<organism evidence="2 3">
    <name type="scientific">Pseudomonas frederiksbergensis</name>
    <dbReference type="NCBI Taxonomy" id="104087"/>
    <lineage>
        <taxon>Bacteria</taxon>
        <taxon>Pseudomonadati</taxon>
        <taxon>Pseudomonadota</taxon>
        <taxon>Gammaproteobacteria</taxon>
        <taxon>Pseudomonadales</taxon>
        <taxon>Pseudomonadaceae</taxon>
        <taxon>Pseudomonas</taxon>
    </lineage>
</organism>
<name>A0A423JU40_9PSED</name>
<evidence type="ECO:0000313" key="3">
    <source>
        <dbReference type="Proteomes" id="UP000285349"/>
    </source>
</evidence>
<keyword evidence="1" id="KW-0732">Signal</keyword>
<sequence length="393" mass="43959">MFKGLCRLTSVAALVCSTFSTALWAESGKQVYTGTLGKTPIVLEVNADSGDDVGGRYFYQKYRKDLMLSGKKDGETLVLDEAPLRGYQDAPHPTIRLQPKPDGWSGEWRSPEGKVLKVDLQQANIAPAPAATVPFLTTLRDQSPYEYLRLQGLDLKKGKAETFMGYSLQWWIEPKSETTLFEVVSGYTAAERQRINQQLMGRLWQEVAGKFDCEASAGETFYAQTVEPLWMGPSTLSVSIATEYSCGGAYTDENDMPLNLDVKTGKTLTLEGVLWLGQGKPLHYEREYNDATPSSESYDAYSDYRTKTLAPWLVQQLSALYPDEMKTTTEREDGCIYGEEQPWTYPSWYFTKSGIKLVPSFPHISSMCRDTAFSVLPYNLIQQHPGSAALQLP</sequence>
<dbReference type="OrthoDB" id="7543403at2"/>
<gene>
    <name evidence="2" type="ORF">BK666_25110</name>
</gene>
<dbReference type="EMBL" id="MOBQ01000034">
    <property type="protein sequence ID" value="RON41208.1"/>
    <property type="molecule type" value="Genomic_DNA"/>
</dbReference>
<evidence type="ECO:0000313" key="2">
    <source>
        <dbReference type="EMBL" id="RON41208.1"/>
    </source>
</evidence>
<protein>
    <recommendedName>
        <fullName evidence="4">DUF3298 domain-containing protein</fullName>
    </recommendedName>
</protein>
<evidence type="ECO:0008006" key="4">
    <source>
        <dbReference type="Google" id="ProtNLM"/>
    </source>
</evidence>
<dbReference type="RefSeq" id="WP_123514315.1">
    <property type="nucleotide sequence ID" value="NZ_MOBQ01000034.1"/>
</dbReference>
<evidence type="ECO:0000256" key="1">
    <source>
        <dbReference type="SAM" id="SignalP"/>
    </source>
</evidence>
<feature type="signal peptide" evidence="1">
    <location>
        <begin position="1"/>
        <end position="24"/>
    </location>
</feature>
<reference evidence="2 3" key="1">
    <citation type="submission" date="2016-10" db="EMBL/GenBank/DDBJ databases">
        <title>Comparative genome analysis of multiple Pseudomonas spp. focuses on biocontrol and plant growth promoting traits.</title>
        <authorList>
            <person name="Tao X.-Y."/>
            <person name="Taylor C.G."/>
        </authorList>
    </citation>
    <scope>NUCLEOTIDE SEQUENCE [LARGE SCALE GENOMIC DNA]</scope>
    <source>
        <strain evidence="2 3">37A10</strain>
    </source>
</reference>
<proteinExistence type="predicted"/>
<dbReference type="Proteomes" id="UP000285349">
    <property type="component" value="Unassembled WGS sequence"/>
</dbReference>
<accession>A0A423JU40</accession>
<comment type="caution">
    <text evidence="2">The sequence shown here is derived from an EMBL/GenBank/DDBJ whole genome shotgun (WGS) entry which is preliminary data.</text>
</comment>